<feature type="region of interest" description="Disordered" evidence="1">
    <location>
        <begin position="131"/>
        <end position="179"/>
    </location>
</feature>
<feature type="compositionally biased region" description="Acidic residues" evidence="1">
    <location>
        <begin position="131"/>
        <end position="156"/>
    </location>
</feature>
<proteinExistence type="predicted"/>
<feature type="compositionally biased region" description="Basic and acidic residues" evidence="1">
    <location>
        <begin position="167"/>
        <end position="179"/>
    </location>
</feature>
<gene>
    <name evidence="2" type="ORF">B0A48_09069</name>
</gene>
<evidence type="ECO:0000313" key="3">
    <source>
        <dbReference type="Proteomes" id="UP000192596"/>
    </source>
</evidence>
<protein>
    <submittedName>
        <fullName evidence="2">Uncharacterized protein</fullName>
    </submittedName>
</protein>
<organism evidence="2 3">
    <name type="scientific">Cryoendolithus antarcticus</name>
    <dbReference type="NCBI Taxonomy" id="1507870"/>
    <lineage>
        <taxon>Eukaryota</taxon>
        <taxon>Fungi</taxon>
        <taxon>Dikarya</taxon>
        <taxon>Ascomycota</taxon>
        <taxon>Pezizomycotina</taxon>
        <taxon>Dothideomycetes</taxon>
        <taxon>Dothideomycetidae</taxon>
        <taxon>Cladosporiales</taxon>
        <taxon>Cladosporiaceae</taxon>
        <taxon>Cryoendolithus</taxon>
    </lineage>
</organism>
<sequence length="289" mass="32520">MELKAIFDYSASFTISPMLCATFTITNVAVEALAHFGSWKEGRTTFTSHQWLAFHSSSTTHPCMPAQLVNKSVAAINPQTGSPLCGLPAELLLHILDYTFFAQFPFSAASWLEEGYDEEVDWRFDEEVDQFDAESEESDVSYVASDDESDESDESDASAGSLDCEEHEVPDSDESVHMDDVSVSSEHQDQIASMDPAVFVGISYCAPAILQSCRLLRWKGRDAFLQYLSEDCESVQRQEECLRAAHHKRNCMRKWQRSFEWPKGTELLRLRAEASERMIDAVEDGEILA</sequence>
<dbReference type="AlphaFoldDB" id="A0A1V8T216"/>
<keyword evidence="3" id="KW-1185">Reference proteome</keyword>
<dbReference type="EMBL" id="NAJO01000019">
    <property type="protein sequence ID" value="OQO05301.1"/>
    <property type="molecule type" value="Genomic_DNA"/>
</dbReference>
<name>A0A1V8T216_9PEZI</name>
<evidence type="ECO:0000256" key="1">
    <source>
        <dbReference type="SAM" id="MobiDB-lite"/>
    </source>
</evidence>
<dbReference type="InParanoid" id="A0A1V8T216"/>
<evidence type="ECO:0000313" key="2">
    <source>
        <dbReference type="EMBL" id="OQO05301.1"/>
    </source>
</evidence>
<reference evidence="3" key="1">
    <citation type="submission" date="2017-03" db="EMBL/GenBank/DDBJ databases">
        <title>Genomes of endolithic fungi from Antarctica.</title>
        <authorList>
            <person name="Coleine C."/>
            <person name="Masonjones S."/>
            <person name="Stajich J.E."/>
        </authorList>
    </citation>
    <scope>NUCLEOTIDE SEQUENCE [LARGE SCALE GENOMIC DNA]</scope>
    <source>
        <strain evidence="3">CCFEE 5527</strain>
    </source>
</reference>
<accession>A0A1V8T216</accession>
<dbReference type="Proteomes" id="UP000192596">
    <property type="component" value="Unassembled WGS sequence"/>
</dbReference>
<comment type="caution">
    <text evidence="2">The sequence shown here is derived from an EMBL/GenBank/DDBJ whole genome shotgun (WGS) entry which is preliminary data.</text>
</comment>